<dbReference type="Gene3D" id="3.40.50.720">
    <property type="entry name" value="NAD(P)-binding Rossmann-like Domain"/>
    <property type="match status" value="2"/>
</dbReference>
<dbReference type="AlphaFoldDB" id="A0A6L5XAD0"/>
<evidence type="ECO:0000259" key="5">
    <source>
        <dbReference type="Pfam" id="PF00389"/>
    </source>
</evidence>
<organism evidence="7 8">
    <name type="scientific">Sodaliphilus pleomorphus</name>
    <dbReference type="NCBI Taxonomy" id="2606626"/>
    <lineage>
        <taxon>Bacteria</taxon>
        <taxon>Pseudomonadati</taxon>
        <taxon>Bacteroidota</taxon>
        <taxon>Bacteroidia</taxon>
        <taxon>Bacteroidales</taxon>
        <taxon>Muribaculaceae</taxon>
        <taxon>Sodaliphilus</taxon>
    </lineage>
</organism>
<dbReference type="CDD" id="cd12162">
    <property type="entry name" value="2-Hacid_dh_4"/>
    <property type="match status" value="1"/>
</dbReference>
<feature type="domain" description="D-isomer specific 2-hydroxyacid dehydrogenase catalytic" evidence="5">
    <location>
        <begin position="21"/>
        <end position="314"/>
    </location>
</feature>
<keyword evidence="2 4" id="KW-0560">Oxidoreductase</keyword>
<name>A0A6L5XAD0_9BACT</name>
<evidence type="ECO:0000259" key="6">
    <source>
        <dbReference type="Pfam" id="PF02826"/>
    </source>
</evidence>
<evidence type="ECO:0000256" key="2">
    <source>
        <dbReference type="ARBA" id="ARBA00023002"/>
    </source>
</evidence>
<dbReference type="SUPFAM" id="SSF51735">
    <property type="entry name" value="NAD(P)-binding Rossmann-fold domains"/>
    <property type="match status" value="1"/>
</dbReference>
<comment type="similarity">
    <text evidence="1 4">Belongs to the D-isomer specific 2-hydroxyacid dehydrogenase family.</text>
</comment>
<dbReference type="InterPro" id="IPR006140">
    <property type="entry name" value="D-isomer_DH_NAD-bd"/>
</dbReference>
<dbReference type="Proteomes" id="UP000483362">
    <property type="component" value="Unassembled WGS sequence"/>
</dbReference>
<dbReference type="RefSeq" id="WP_154327368.1">
    <property type="nucleotide sequence ID" value="NZ_CP045696.1"/>
</dbReference>
<dbReference type="InterPro" id="IPR006139">
    <property type="entry name" value="D-isomer_2_OHA_DH_cat_dom"/>
</dbReference>
<gene>
    <name evidence="7" type="ORF">FYJ29_02295</name>
</gene>
<dbReference type="EMBL" id="VULT01000003">
    <property type="protein sequence ID" value="MSS16607.1"/>
    <property type="molecule type" value="Genomic_DNA"/>
</dbReference>
<keyword evidence="3" id="KW-0520">NAD</keyword>
<sequence length="318" mass="34186">MKIVVLDAYAGNPGDLSWDEVRKLGDCDIYDRTAPELVIDRARDAEAVLTNKVPLHRKEIEALPKLKYIGVMATGFNVVDIDAASQHGITVTNVPAYSTASVAQLVFAHLLNMCDSVQHYSQEVHAGKWCHCADFTYVNTPIIELAGKTMGIVGLGHIGQAVARIALAMDMRVQAFTSKPQQALPAGVAKVELDSLFATSDVVTLHCPLNASTRNMVDARRLKLMKPTAMLINTARGPLVDEAALAQALKSGQLMAAGIDVMSKEPPAADNPLLAVDNCYITPHIAWASKEARVRLLDVVTANLKAYLAGKPVNVVSP</sequence>
<proteinExistence type="inferred from homology"/>
<dbReference type="InterPro" id="IPR029752">
    <property type="entry name" value="D-isomer_DH_CS1"/>
</dbReference>
<evidence type="ECO:0000256" key="4">
    <source>
        <dbReference type="RuleBase" id="RU003719"/>
    </source>
</evidence>
<dbReference type="PANTHER" id="PTHR43761:SF1">
    <property type="entry name" value="D-ISOMER SPECIFIC 2-HYDROXYACID DEHYDROGENASE CATALYTIC DOMAIN-CONTAINING PROTEIN-RELATED"/>
    <property type="match status" value="1"/>
</dbReference>
<dbReference type="PANTHER" id="PTHR43761">
    <property type="entry name" value="D-ISOMER SPECIFIC 2-HYDROXYACID DEHYDROGENASE FAMILY PROTEIN (AFU_ORTHOLOGUE AFUA_1G13630)"/>
    <property type="match status" value="1"/>
</dbReference>
<dbReference type="InterPro" id="IPR050418">
    <property type="entry name" value="D-iso_2-hydroxyacid_DH_PdxB"/>
</dbReference>
<reference evidence="7 8" key="1">
    <citation type="submission" date="2019-08" db="EMBL/GenBank/DDBJ databases">
        <title>In-depth cultivation of the pig gut microbiome towards novel bacterial diversity and tailored functional studies.</title>
        <authorList>
            <person name="Wylensek D."/>
            <person name="Hitch T.C.A."/>
            <person name="Clavel T."/>
        </authorList>
    </citation>
    <scope>NUCLEOTIDE SEQUENCE [LARGE SCALE GENOMIC DNA]</scope>
    <source>
        <strain evidence="7 8">Oil-RF-744-WCA-WT-10</strain>
    </source>
</reference>
<evidence type="ECO:0000313" key="8">
    <source>
        <dbReference type="Proteomes" id="UP000483362"/>
    </source>
</evidence>
<dbReference type="FunFam" id="3.40.50.720:FF:000203">
    <property type="entry name" value="D-3-phosphoglycerate dehydrogenase (SerA)"/>
    <property type="match status" value="1"/>
</dbReference>
<dbReference type="PROSITE" id="PS00065">
    <property type="entry name" value="D_2_HYDROXYACID_DH_1"/>
    <property type="match status" value="1"/>
</dbReference>
<protein>
    <submittedName>
        <fullName evidence="7">D-2-hydroxyacid dehydrogenase</fullName>
    </submittedName>
</protein>
<dbReference type="SUPFAM" id="SSF52283">
    <property type="entry name" value="Formate/glycerate dehydrogenase catalytic domain-like"/>
    <property type="match status" value="1"/>
</dbReference>
<evidence type="ECO:0000313" key="7">
    <source>
        <dbReference type="EMBL" id="MSS16607.1"/>
    </source>
</evidence>
<dbReference type="PROSITE" id="PS00671">
    <property type="entry name" value="D_2_HYDROXYACID_DH_3"/>
    <property type="match status" value="1"/>
</dbReference>
<keyword evidence="8" id="KW-1185">Reference proteome</keyword>
<dbReference type="Pfam" id="PF00389">
    <property type="entry name" value="2-Hacid_dh"/>
    <property type="match status" value="1"/>
</dbReference>
<dbReference type="PROSITE" id="PS00670">
    <property type="entry name" value="D_2_HYDROXYACID_DH_2"/>
    <property type="match status" value="1"/>
</dbReference>
<evidence type="ECO:0000256" key="3">
    <source>
        <dbReference type="ARBA" id="ARBA00023027"/>
    </source>
</evidence>
<dbReference type="InterPro" id="IPR029753">
    <property type="entry name" value="D-isomer_DH_CS"/>
</dbReference>
<comment type="caution">
    <text evidence="7">The sequence shown here is derived from an EMBL/GenBank/DDBJ whole genome shotgun (WGS) entry which is preliminary data.</text>
</comment>
<dbReference type="Pfam" id="PF02826">
    <property type="entry name" value="2-Hacid_dh_C"/>
    <property type="match status" value="1"/>
</dbReference>
<dbReference type="GO" id="GO:0016616">
    <property type="term" value="F:oxidoreductase activity, acting on the CH-OH group of donors, NAD or NADP as acceptor"/>
    <property type="evidence" value="ECO:0007669"/>
    <property type="project" value="InterPro"/>
</dbReference>
<feature type="domain" description="D-isomer specific 2-hydroxyacid dehydrogenase NAD-binding" evidence="6">
    <location>
        <begin position="107"/>
        <end position="286"/>
    </location>
</feature>
<dbReference type="InterPro" id="IPR036291">
    <property type="entry name" value="NAD(P)-bd_dom_sf"/>
</dbReference>
<dbReference type="GO" id="GO:0051287">
    <property type="term" value="F:NAD binding"/>
    <property type="evidence" value="ECO:0007669"/>
    <property type="project" value="InterPro"/>
</dbReference>
<evidence type="ECO:0000256" key="1">
    <source>
        <dbReference type="ARBA" id="ARBA00005854"/>
    </source>
</evidence>
<accession>A0A6L5XAD0</accession>